<dbReference type="PROSITE" id="PS00657">
    <property type="entry name" value="FORK_HEAD_1"/>
    <property type="match status" value="1"/>
</dbReference>
<dbReference type="AlphaFoldDB" id="A0A2I4BRX3"/>
<dbReference type="GO" id="GO:1990837">
    <property type="term" value="F:sequence-specific double-stranded DNA binding"/>
    <property type="evidence" value="ECO:0007669"/>
    <property type="project" value="TreeGrafter"/>
</dbReference>
<dbReference type="InterPro" id="IPR036388">
    <property type="entry name" value="WH-like_DNA-bd_sf"/>
</dbReference>
<dbReference type="STRING" id="52670.A0A2I4BRX3"/>
<accession>A0A2I4BRX3</accession>
<gene>
    <name evidence="8" type="primary">foxg1c</name>
</gene>
<dbReference type="GO" id="GO:0006357">
    <property type="term" value="P:regulation of transcription by RNA polymerase II"/>
    <property type="evidence" value="ECO:0007669"/>
    <property type="project" value="TreeGrafter"/>
</dbReference>
<dbReference type="GO" id="GO:0003700">
    <property type="term" value="F:DNA-binding transcription factor activity"/>
    <property type="evidence" value="ECO:0007669"/>
    <property type="project" value="InterPro"/>
</dbReference>
<dbReference type="SUPFAM" id="SSF46785">
    <property type="entry name" value="Winged helix' DNA-binding domain"/>
    <property type="match status" value="1"/>
</dbReference>
<organism evidence="7 8">
    <name type="scientific">Austrofundulus limnaeus</name>
    <name type="common">Annual killifish</name>
    <dbReference type="NCBI Taxonomy" id="52670"/>
    <lineage>
        <taxon>Eukaryota</taxon>
        <taxon>Metazoa</taxon>
        <taxon>Chordata</taxon>
        <taxon>Craniata</taxon>
        <taxon>Vertebrata</taxon>
        <taxon>Euteleostomi</taxon>
        <taxon>Actinopterygii</taxon>
        <taxon>Neopterygii</taxon>
        <taxon>Teleostei</taxon>
        <taxon>Neoteleostei</taxon>
        <taxon>Acanthomorphata</taxon>
        <taxon>Ovalentaria</taxon>
        <taxon>Atherinomorphae</taxon>
        <taxon>Cyprinodontiformes</taxon>
        <taxon>Rivulidae</taxon>
        <taxon>Austrofundulus</taxon>
    </lineage>
</organism>
<evidence type="ECO:0000256" key="5">
    <source>
        <dbReference type="SAM" id="MobiDB-lite"/>
    </source>
</evidence>
<comment type="subcellular location">
    <subcellularLocation>
        <location evidence="1 4">Nucleus</location>
    </subcellularLocation>
</comment>
<dbReference type="InterPro" id="IPR001766">
    <property type="entry name" value="Fork_head_dom"/>
</dbReference>
<evidence type="ECO:0000256" key="3">
    <source>
        <dbReference type="ARBA" id="ARBA00034868"/>
    </source>
</evidence>
<keyword evidence="7" id="KW-1185">Reference proteome</keyword>
<dbReference type="PROSITE" id="PS50039">
    <property type="entry name" value="FORK_HEAD_3"/>
    <property type="match status" value="1"/>
</dbReference>
<dbReference type="PROSITE" id="PS00658">
    <property type="entry name" value="FORK_HEAD_2"/>
    <property type="match status" value="1"/>
</dbReference>
<evidence type="ECO:0000256" key="1">
    <source>
        <dbReference type="ARBA" id="ARBA00004123"/>
    </source>
</evidence>
<dbReference type="CTD" id="571323"/>
<dbReference type="SMART" id="SM00339">
    <property type="entry name" value="FH"/>
    <property type="match status" value="1"/>
</dbReference>
<dbReference type="PRINTS" id="PR00053">
    <property type="entry name" value="FORKHEAD"/>
</dbReference>
<evidence type="ECO:0000259" key="6">
    <source>
        <dbReference type="PROSITE" id="PS50039"/>
    </source>
</evidence>
<sequence length="466" mass="50860">MTRLQRSRGASEARAAVIMRNCWRALWSVRPRLVTTLDQRIPAVRAQSRAPQAPQDRDTAPRVGEMEDLKAPKRLFHKSSSFSISSLLWRREAVMAEQEPAPSPSRKARCCSSSSSAFAQEKAGPEEKFGNSKQAARLEENRGASKKTGGAAEEGVKAEKPPFSYNALIMMAIRQSPERRLTLNGIYEFIMSNFPYYRQNRQGWQNSIRHNLSLNKCFVKVPRHYDDPGKGNYWMLDPCSDDVFIGGTSGKLRRRASAASSRTKLGLKRGGGRLMPANASVTLAGASSFYWPVPPFLPLQPPVRTQHLGAGAYLSAQPRFSNHAASVVSQRARLSAAAAAEAERLVHTRQEMSYIEVSCAQTRRHQIGASCAAAAAAFSPSIPACALPLSDPFNMLSGQASYFYSHQIPCAATFSACPEECAPSKASAGHLLSKCAHSEVGGCCGDFPNYCSQIGLSPSLSWNIDK</sequence>
<evidence type="ECO:0000313" key="8">
    <source>
        <dbReference type="RefSeq" id="XP_013870468.1"/>
    </source>
</evidence>
<dbReference type="InterPro" id="IPR047208">
    <property type="entry name" value="FOXG1"/>
</dbReference>
<name>A0A2I4BRX3_AUSLI</name>
<dbReference type="InParanoid" id="A0A2I4BRX3"/>
<reference evidence="8" key="1">
    <citation type="submission" date="2025-08" db="UniProtKB">
        <authorList>
            <consortium name="RefSeq"/>
        </authorList>
    </citation>
    <scope>IDENTIFICATION</scope>
    <source>
        <strain evidence="8">Quisiro</strain>
        <tissue evidence="8">Liver</tissue>
    </source>
</reference>
<dbReference type="Pfam" id="PF00250">
    <property type="entry name" value="Forkhead"/>
    <property type="match status" value="1"/>
</dbReference>
<feature type="compositionally biased region" description="Basic and acidic residues" evidence="5">
    <location>
        <begin position="123"/>
        <end position="143"/>
    </location>
</feature>
<dbReference type="RefSeq" id="XP_013870468.1">
    <property type="nucleotide sequence ID" value="XM_014015014.1"/>
</dbReference>
<dbReference type="InterPro" id="IPR018122">
    <property type="entry name" value="TF_fork_head_CS_1"/>
</dbReference>
<dbReference type="PANTHER" id="PTHR46617">
    <property type="entry name" value="FORKHEAD BOX PROTEIN G1"/>
    <property type="match status" value="1"/>
</dbReference>
<dbReference type="Proteomes" id="UP000192220">
    <property type="component" value="Unplaced"/>
</dbReference>
<evidence type="ECO:0000313" key="7">
    <source>
        <dbReference type="Proteomes" id="UP000192220"/>
    </source>
</evidence>
<dbReference type="PANTHER" id="PTHR46617:SF6">
    <property type="entry name" value="FORKHEAD BOX PROTEIN G1"/>
    <property type="match status" value="1"/>
</dbReference>
<keyword evidence="4" id="KW-0539">Nucleus</keyword>
<proteinExistence type="predicted"/>
<feature type="domain" description="Fork-head" evidence="6">
    <location>
        <begin position="160"/>
        <end position="254"/>
    </location>
</feature>
<feature type="DNA-binding region" description="Fork-head" evidence="4">
    <location>
        <begin position="160"/>
        <end position="254"/>
    </location>
</feature>
<dbReference type="Gene3D" id="1.10.10.10">
    <property type="entry name" value="Winged helix-like DNA-binding domain superfamily/Winged helix DNA-binding domain"/>
    <property type="match status" value="1"/>
</dbReference>
<dbReference type="OrthoDB" id="6230630at2759"/>
<dbReference type="GO" id="GO:0005634">
    <property type="term" value="C:nucleus"/>
    <property type="evidence" value="ECO:0007669"/>
    <property type="project" value="UniProtKB-SubCell"/>
</dbReference>
<evidence type="ECO:0000256" key="2">
    <source>
        <dbReference type="ARBA" id="ARBA00023125"/>
    </source>
</evidence>
<dbReference type="InterPro" id="IPR036390">
    <property type="entry name" value="WH_DNA-bd_sf"/>
</dbReference>
<dbReference type="KEGG" id="alim:106522151"/>
<dbReference type="FunFam" id="1.10.10.10:FF:000135">
    <property type="entry name" value="forkhead box protein G1"/>
    <property type="match status" value="1"/>
</dbReference>
<feature type="region of interest" description="Disordered" evidence="5">
    <location>
        <begin position="97"/>
        <end position="157"/>
    </location>
</feature>
<dbReference type="InterPro" id="IPR030456">
    <property type="entry name" value="TF_fork_head_CS_2"/>
</dbReference>
<keyword evidence="2 4" id="KW-0238">DNA-binding</keyword>
<evidence type="ECO:0000256" key="4">
    <source>
        <dbReference type="PROSITE-ProRule" id="PRU00089"/>
    </source>
</evidence>
<dbReference type="CDD" id="cd20021">
    <property type="entry name" value="FH_FOXG"/>
    <property type="match status" value="1"/>
</dbReference>
<protein>
    <recommendedName>
        <fullName evidence="3">Forkhead box protein G1</fullName>
    </recommendedName>
</protein>